<gene>
    <name evidence="2" type="ORF">SAMN02745249_01449</name>
</gene>
<feature type="coiled-coil region" evidence="1">
    <location>
        <begin position="558"/>
        <end position="585"/>
    </location>
</feature>
<accession>A0A1M4XHC7</accession>
<organism evidence="2 3">
    <name type="scientific">Atopostipes suicloacalis DSM 15692</name>
    <dbReference type="NCBI Taxonomy" id="1121025"/>
    <lineage>
        <taxon>Bacteria</taxon>
        <taxon>Bacillati</taxon>
        <taxon>Bacillota</taxon>
        <taxon>Bacilli</taxon>
        <taxon>Lactobacillales</taxon>
        <taxon>Carnobacteriaceae</taxon>
        <taxon>Atopostipes</taxon>
    </lineage>
</organism>
<keyword evidence="1" id="KW-0175">Coiled coil</keyword>
<dbReference type="NCBIfam" id="TIGR02680">
    <property type="entry name" value="TIGR02680 family protein"/>
    <property type="match status" value="1"/>
</dbReference>
<dbReference type="InterPro" id="IPR027417">
    <property type="entry name" value="P-loop_NTPase"/>
</dbReference>
<keyword evidence="3" id="KW-1185">Reference proteome</keyword>
<feature type="coiled-coil region" evidence="1">
    <location>
        <begin position="237"/>
        <end position="264"/>
    </location>
</feature>
<protein>
    <submittedName>
        <fullName evidence="2">TIGR02680 family protein</fullName>
    </submittedName>
</protein>
<name>A0A1M4XHC7_9LACT</name>
<proteinExistence type="predicted"/>
<dbReference type="Gene3D" id="3.40.50.300">
    <property type="entry name" value="P-loop containing nucleotide triphosphate hydrolases"/>
    <property type="match status" value="2"/>
</dbReference>
<reference evidence="2 3" key="1">
    <citation type="submission" date="2016-11" db="EMBL/GenBank/DDBJ databases">
        <authorList>
            <person name="Jaros S."/>
            <person name="Januszkiewicz K."/>
            <person name="Wedrychowicz H."/>
        </authorList>
    </citation>
    <scope>NUCLEOTIDE SEQUENCE [LARGE SCALE GENOMIC DNA]</scope>
    <source>
        <strain evidence="2 3">DSM 15692</strain>
    </source>
</reference>
<evidence type="ECO:0000256" key="1">
    <source>
        <dbReference type="SAM" id="Coils"/>
    </source>
</evidence>
<feature type="coiled-coil region" evidence="1">
    <location>
        <begin position="877"/>
        <end position="958"/>
    </location>
</feature>
<dbReference type="InterPro" id="IPR013496">
    <property type="entry name" value="CHP02680"/>
</dbReference>
<feature type="coiled-coil region" evidence="1">
    <location>
        <begin position="290"/>
        <end position="374"/>
    </location>
</feature>
<dbReference type="EMBL" id="FQUF01000021">
    <property type="protein sequence ID" value="SHE92909.1"/>
    <property type="molecule type" value="Genomic_DNA"/>
</dbReference>
<dbReference type="Pfam" id="PF13558">
    <property type="entry name" value="SbcC_Walker_B"/>
    <property type="match status" value="1"/>
</dbReference>
<dbReference type="Proteomes" id="UP000184128">
    <property type="component" value="Unassembled WGS sequence"/>
</dbReference>
<sequence length="1375" mass="162243">MSKSVNKWQVNRAGLFNYWYYEDEVFDFVGGKLLLRGNNGSGKSVTMQSFLPVLLDGSTRPERLDPFGSRARKMEDYLLGEKDVTGYEERTGYLYMEFKRKETDQYLTIGIGLQARRGKQLNFWGFVLTDNRRIGQDFLLYKNETHDGKKVKIPLSKIQLRNRIGEGGHVVDTRNEYAQLVNQYVFGYETIEEYEDLIKLLIQLRSPKLSKDYRPTVIHEILKAALAPLSDEDLRYLSDTIEQMDQSKQQLEQIEMETQALTEITRAYTAYNEKVLYNQASGYLQASKDLEKEEKTYHMEAKQAKDLQESITRLETDLREYDLDYETTDKRRQRLEQHKIWNLQQELHEKEEDLEETKSRLQEIEARLLSTQTKEFHARESLDRVQMNLYEQQKNIESHLEDLAADALEASFSEINAMHSEDFSDNSETDFSFAVWNKQTNDYMKHLETISEELRVFEGLKTQYAKKDQELGQVNQELDQLRHHAQKWTELFNEEKNRQLNLIHQWIKEADYLTITEAAIQEMSRALEQLYETTRYEQVREPLRMAVSDYETSKRGQLAEKQIAMNAKKEELDQLKIELEEWKKKKDPNPDTHPLTIDARKELEKKGIQAAPLYSVVEFREQVNEETQKRIEAALIDSGLLDALIAEKDFSIKHDRLLKPNPQLMAYTLADLLKPDVDEELNLSEELVDQVLRSIIIDESTEEVLSISEEGHYSIGLMKGHAIPIESVRFIGRNARKRYKEEQIQRLQQEIQLKEAEITQGFKDKEKLEQAISQAKEHFITFPDDEDLAEGYHTIHEIRFEISQLSDRIFQLSEEVKKIGNALRTQKRGLDQKTKKEDIVLELSAYLEAMQSMRHYERLLGELRFEHGKQFNEFQRKADILSRLDELEEEILQLKGDTNRFEYEIRHLGKEILQIEQQMEQEGVKDIQEQIKEVQEKIQSLNRLIQEKRERHAIEKRDLYHVKKTIEEKEEFLDFRKQLKEAWAVSFTNEYRKGYLVLDLEGVTLEEKAKELQKRFKYRSDQESSYLLGRLSKVKNEQQDYLIEYSPAQRTVSIEVPDWMAGVHHAMYRPLMDEWKAARSRDLVELSYQGKTVSPYIVEKDLKQEQERQKVYLDEQDKQLYEEILFQSVGNKLRSRIGRAERWVEEMKNLMESRNDSSGLKLSIRWKPKTAETEEELDTEDLVSLLRQDPRLLKDDDIDRVTTHFRTRIERAKALMDESTEMQTLLQVLKQVLDYRQWFTFELSFQRAGSNRKRPLTDNQFYTFSGGEKARTMYIPLFIATYSRYLEANEEAPYLISLDEAFAGVDDENIADLFEVIEELDLNYIINSQVLWGDYPTVSELGISELYRPQNADHVAVIRYVWDGNKRKLLTNDEE</sequence>
<evidence type="ECO:0000313" key="3">
    <source>
        <dbReference type="Proteomes" id="UP000184128"/>
    </source>
</evidence>
<evidence type="ECO:0000313" key="2">
    <source>
        <dbReference type="EMBL" id="SHE92909.1"/>
    </source>
</evidence>
<dbReference type="STRING" id="1121025.SAMN02745249_01449"/>
<dbReference type="SUPFAM" id="SSF52540">
    <property type="entry name" value="P-loop containing nucleoside triphosphate hydrolases"/>
    <property type="match status" value="1"/>
</dbReference>